<protein>
    <submittedName>
        <fullName evidence="1">Uncharacterized protein</fullName>
    </submittedName>
</protein>
<sequence>MCKILTDWGFVLDLRGDIFVKGKEQVQLGLPLIGRQGERASVRGRSAPTLSAPCAARGPTPGQMAALGRRTGGRMTLAGVVFGLVQARHKERTRETNGGFSLTPCTMQC</sequence>
<gene>
    <name evidence="1" type="ORF">L3Q82_011103</name>
</gene>
<organism evidence="1 2">
    <name type="scientific">Scortum barcoo</name>
    <name type="common">barcoo grunter</name>
    <dbReference type="NCBI Taxonomy" id="214431"/>
    <lineage>
        <taxon>Eukaryota</taxon>
        <taxon>Metazoa</taxon>
        <taxon>Chordata</taxon>
        <taxon>Craniata</taxon>
        <taxon>Vertebrata</taxon>
        <taxon>Euteleostomi</taxon>
        <taxon>Actinopterygii</taxon>
        <taxon>Neopterygii</taxon>
        <taxon>Teleostei</taxon>
        <taxon>Neoteleostei</taxon>
        <taxon>Acanthomorphata</taxon>
        <taxon>Eupercaria</taxon>
        <taxon>Centrarchiformes</taxon>
        <taxon>Terapontoidei</taxon>
        <taxon>Terapontidae</taxon>
        <taxon>Scortum</taxon>
    </lineage>
</organism>
<accession>A0ACB8W981</accession>
<dbReference type="EMBL" id="CM041543">
    <property type="protein sequence ID" value="KAI3364304.1"/>
    <property type="molecule type" value="Genomic_DNA"/>
</dbReference>
<comment type="caution">
    <text evidence="1">The sequence shown here is derived from an EMBL/GenBank/DDBJ whole genome shotgun (WGS) entry which is preliminary data.</text>
</comment>
<proteinExistence type="predicted"/>
<keyword evidence="2" id="KW-1185">Reference proteome</keyword>
<name>A0ACB8W981_9TELE</name>
<evidence type="ECO:0000313" key="2">
    <source>
        <dbReference type="Proteomes" id="UP000831701"/>
    </source>
</evidence>
<dbReference type="Proteomes" id="UP000831701">
    <property type="component" value="Chromosome 13"/>
</dbReference>
<evidence type="ECO:0000313" key="1">
    <source>
        <dbReference type="EMBL" id="KAI3364304.1"/>
    </source>
</evidence>
<reference evidence="1" key="1">
    <citation type="submission" date="2022-04" db="EMBL/GenBank/DDBJ databases">
        <title>Jade perch genome.</title>
        <authorList>
            <person name="Chao B."/>
        </authorList>
    </citation>
    <scope>NUCLEOTIDE SEQUENCE</scope>
    <source>
        <strain evidence="1">CB-2022</strain>
    </source>
</reference>